<dbReference type="GO" id="GO:0019239">
    <property type="term" value="F:deaminase activity"/>
    <property type="evidence" value="ECO:0007669"/>
    <property type="project" value="InterPro"/>
</dbReference>
<proteinExistence type="inferred from homology"/>
<dbReference type="InterPro" id="IPR001365">
    <property type="entry name" value="A_deaminase_dom"/>
</dbReference>
<evidence type="ECO:0000256" key="5">
    <source>
        <dbReference type="ARBA" id="ARBA00022833"/>
    </source>
</evidence>
<dbReference type="Proteomes" id="UP000595362">
    <property type="component" value="Chromosome"/>
</dbReference>
<dbReference type="EMBL" id="CP066681">
    <property type="protein sequence ID" value="QQG35713.1"/>
    <property type="molecule type" value="Genomic_DNA"/>
</dbReference>
<dbReference type="Gene3D" id="3.20.20.140">
    <property type="entry name" value="Metal-dependent hydrolases"/>
    <property type="match status" value="1"/>
</dbReference>
<sequence>MAVDPGILTIPKAELHIHIEGTVTPDMARRLALKNNIVLDPAIFSADGMRYQWRDFYHLVTDVYNEVARTIRTAHDYEDITYDYLTRCAAEGSLYEELIIWCSQGDAVGLPYTEMVAGMAAAVDRAEAECGIVARMNTAMVRHQPFEAVAREAKIIAAHPHPYIVGLDLAGGERLGDIPQYQPLFDGIFSRFGRPLGMRLHAGEAAGPENIRAALALHPVPARIGHGVRCIEDESLVQELAARKVVLEVCPTSNVLAGIYNVYAEHPLRRLYDAGVRVCLNSDDPGLFGCSLAGEYQVAHDHFSFTAVELVQATRTALEASFCDETTRWRLLGRLPVFPA</sequence>
<dbReference type="InterPro" id="IPR006330">
    <property type="entry name" value="Ado/ade_deaminase"/>
</dbReference>
<protein>
    <submittedName>
        <fullName evidence="7">Adenosine deaminase</fullName>
        <ecNumber evidence="7">3.5.4.4</ecNumber>
    </submittedName>
</protein>
<organism evidence="7 8">
    <name type="scientific">Micavibrio aeruginosavorus</name>
    <dbReference type="NCBI Taxonomy" id="349221"/>
    <lineage>
        <taxon>Bacteria</taxon>
        <taxon>Pseudomonadati</taxon>
        <taxon>Bdellovibrionota</taxon>
        <taxon>Bdellovibrionia</taxon>
        <taxon>Bdellovibrionales</taxon>
        <taxon>Pseudobdellovibrionaceae</taxon>
        <taxon>Micavibrio</taxon>
    </lineage>
</organism>
<evidence type="ECO:0000256" key="3">
    <source>
        <dbReference type="ARBA" id="ARBA00022723"/>
    </source>
</evidence>
<dbReference type="Pfam" id="PF00962">
    <property type="entry name" value="A_deaminase"/>
    <property type="match status" value="1"/>
</dbReference>
<comment type="cofactor">
    <cofactor evidence="1">
        <name>Zn(2+)</name>
        <dbReference type="ChEBI" id="CHEBI:29105"/>
    </cofactor>
</comment>
<reference evidence="7 8" key="1">
    <citation type="submission" date="2020-07" db="EMBL/GenBank/DDBJ databases">
        <title>Huge and variable diversity of episymbiotic CPR bacteria and DPANN archaea in groundwater ecosystems.</title>
        <authorList>
            <person name="He C.Y."/>
            <person name="Keren R."/>
            <person name="Whittaker M."/>
            <person name="Farag I.F."/>
            <person name="Doudna J."/>
            <person name="Cate J.H.D."/>
            <person name="Banfield J.F."/>
        </authorList>
    </citation>
    <scope>NUCLEOTIDE SEQUENCE [LARGE SCALE GENOMIC DNA]</scope>
    <source>
        <strain evidence="7">NC_groundwater_70_Ag_B-0.1um_54_66</strain>
    </source>
</reference>
<keyword evidence="3" id="KW-0479">Metal-binding</keyword>
<comment type="similarity">
    <text evidence="2">Belongs to the metallo-dependent hydrolases superfamily. Adenosine and AMP deaminases family.</text>
</comment>
<name>A0A7T5R1B9_9BACT</name>
<evidence type="ECO:0000256" key="4">
    <source>
        <dbReference type="ARBA" id="ARBA00022801"/>
    </source>
</evidence>
<dbReference type="AlphaFoldDB" id="A0A7T5R1B9"/>
<dbReference type="GO" id="GO:0016814">
    <property type="term" value="F:hydrolase activity, acting on carbon-nitrogen (but not peptide) bonds, in cyclic amidines"/>
    <property type="evidence" value="ECO:0007669"/>
    <property type="project" value="UniProtKB-ARBA"/>
</dbReference>
<dbReference type="PANTHER" id="PTHR43114:SF6">
    <property type="entry name" value="ADENINE DEAMINASE"/>
    <property type="match status" value="1"/>
</dbReference>
<evidence type="ECO:0000256" key="1">
    <source>
        <dbReference type="ARBA" id="ARBA00001947"/>
    </source>
</evidence>
<dbReference type="NCBIfam" id="TIGR01430">
    <property type="entry name" value="aden_deam"/>
    <property type="match status" value="1"/>
</dbReference>
<dbReference type="EC" id="3.5.4.4" evidence="7"/>
<keyword evidence="5" id="KW-0862">Zinc</keyword>
<dbReference type="SUPFAM" id="SSF51556">
    <property type="entry name" value="Metallo-dependent hydrolases"/>
    <property type="match status" value="1"/>
</dbReference>
<gene>
    <name evidence="7" type="primary">add</name>
    <name evidence="7" type="ORF">HYS17_09360</name>
</gene>
<evidence type="ECO:0000313" key="7">
    <source>
        <dbReference type="EMBL" id="QQG35713.1"/>
    </source>
</evidence>
<evidence type="ECO:0000256" key="2">
    <source>
        <dbReference type="ARBA" id="ARBA00006676"/>
    </source>
</evidence>
<dbReference type="GO" id="GO:0046872">
    <property type="term" value="F:metal ion binding"/>
    <property type="evidence" value="ECO:0007669"/>
    <property type="project" value="UniProtKB-KW"/>
</dbReference>
<dbReference type="PANTHER" id="PTHR43114">
    <property type="entry name" value="ADENINE DEAMINASE"/>
    <property type="match status" value="1"/>
</dbReference>
<evidence type="ECO:0000313" key="8">
    <source>
        <dbReference type="Proteomes" id="UP000595362"/>
    </source>
</evidence>
<feature type="domain" description="Adenosine deaminase" evidence="6">
    <location>
        <begin position="11"/>
        <end position="334"/>
    </location>
</feature>
<accession>A0A7T5R1B9</accession>
<evidence type="ECO:0000259" key="6">
    <source>
        <dbReference type="Pfam" id="PF00962"/>
    </source>
</evidence>
<keyword evidence="4 7" id="KW-0378">Hydrolase</keyword>
<dbReference type="InterPro" id="IPR032466">
    <property type="entry name" value="Metal_Hydrolase"/>
</dbReference>